<reference evidence="7" key="1">
    <citation type="submission" date="2016-06" db="EMBL/GenBank/DDBJ databases">
        <title>Parallel loss of symbiosis genes in relatives of nitrogen-fixing non-legume Parasponia.</title>
        <authorList>
            <person name="Van Velzen R."/>
            <person name="Holmer R."/>
            <person name="Bu F."/>
            <person name="Rutten L."/>
            <person name="Van Zeijl A."/>
            <person name="Liu W."/>
            <person name="Santuari L."/>
            <person name="Cao Q."/>
            <person name="Sharma T."/>
            <person name="Shen D."/>
            <person name="Roswanjaya Y."/>
            <person name="Wardhani T."/>
            <person name="Kalhor M.S."/>
            <person name="Jansen J."/>
            <person name="Van den Hoogen J."/>
            <person name="Gungor B."/>
            <person name="Hartog M."/>
            <person name="Hontelez J."/>
            <person name="Verver J."/>
            <person name="Yang W.-C."/>
            <person name="Schijlen E."/>
            <person name="Repin R."/>
            <person name="Schilthuizen M."/>
            <person name="Schranz E."/>
            <person name="Heidstra R."/>
            <person name="Miyata K."/>
            <person name="Fedorova E."/>
            <person name="Kohlen W."/>
            <person name="Bisseling T."/>
            <person name="Smit S."/>
            <person name="Geurts R."/>
        </authorList>
    </citation>
    <scope>NUCLEOTIDE SEQUENCE [LARGE SCALE GENOMIC DNA]</scope>
    <source>
        <strain evidence="7">cv. RG33-2</strain>
    </source>
</reference>
<name>A0A2P5EZH9_TREOI</name>
<dbReference type="Pfam" id="PF00201">
    <property type="entry name" value="UDPGT"/>
    <property type="match status" value="1"/>
</dbReference>
<evidence type="ECO:0000259" key="5">
    <source>
        <dbReference type="Pfam" id="PF26168"/>
    </source>
</evidence>
<keyword evidence="3" id="KW-0328">Glycosyltransferase</keyword>
<dbReference type="Pfam" id="PF26168">
    <property type="entry name" value="Glyco_transf_N"/>
    <property type="match status" value="1"/>
</dbReference>
<gene>
    <name evidence="6" type="ORF">TorRG33x02_133380</name>
</gene>
<dbReference type="FunFam" id="3.40.50.2000:FF:000055">
    <property type="entry name" value="Glycosyltransferase"/>
    <property type="match status" value="1"/>
</dbReference>
<dbReference type="InterPro" id="IPR002213">
    <property type="entry name" value="UDP_glucos_trans"/>
</dbReference>
<organism evidence="6 7">
    <name type="scientific">Trema orientale</name>
    <name type="common">Charcoal tree</name>
    <name type="synonym">Celtis orientalis</name>
    <dbReference type="NCBI Taxonomy" id="63057"/>
    <lineage>
        <taxon>Eukaryota</taxon>
        <taxon>Viridiplantae</taxon>
        <taxon>Streptophyta</taxon>
        <taxon>Embryophyta</taxon>
        <taxon>Tracheophyta</taxon>
        <taxon>Spermatophyta</taxon>
        <taxon>Magnoliopsida</taxon>
        <taxon>eudicotyledons</taxon>
        <taxon>Gunneridae</taxon>
        <taxon>Pentapetalae</taxon>
        <taxon>rosids</taxon>
        <taxon>fabids</taxon>
        <taxon>Rosales</taxon>
        <taxon>Cannabaceae</taxon>
        <taxon>Trema</taxon>
    </lineage>
</organism>
<evidence type="ECO:0000313" key="6">
    <source>
        <dbReference type="EMBL" id="PON90932.1"/>
    </source>
</evidence>
<evidence type="ECO:0000256" key="4">
    <source>
        <dbReference type="RuleBase" id="RU362057"/>
    </source>
</evidence>
<dbReference type="PANTHER" id="PTHR11926:SF1365">
    <property type="entry name" value="GLYCOSYLTRANSFERASE"/>
    <property type="match status" value="1"/>
</dbReference>
<evidence type="ECO:0000313" key="7">
    <source>
        <dbReference type="Proteomes" id="UP000237000"/>
    </source>
</evidence>
<dbReference type="InterPro" id="IPR058980">
    <property type="entry name" value="Glyco_transf_N"/>
</dbReference>
<dbReference type="Gene3D" id="3.40.50.2000">
    <property type="entry name" value="Glycogen Phosphorylase B"/>
    <property type="match status" value="2"/>
</dbReference>
<dbReference type="OrthoDB" id="5835829at2759"/>
<dbReference type="CDD" id="cd03784">
    <property type="entry name" value="GT1_Gtf-like"/>
    <property type="match status" value="1"/>
</dbReference>
<dbReference type="SUPFAM" id="SSF53756">
    <property type="entry name" value="UDP-Glycosyltransferase/glycogen phosphorylase"/>
    <property type="match status" value="1"/>
</dbReference>
<feature type="domain" description="Glycosyltransferase N-terminal" evidence="5">
    <location>
        <begin position="12"/>
        <end position="137"/>
    </location>
</feature>
<evidence type="ECO:0000256" key="1">
    <source>
        <dbReference type="ARBA" id="ARBA00009995"/>
    </source>
</evidence>
<dbReference type="EC" id="2.4.1.-" evidence="4"/>
<accession>A0A2P5EZH9</accession>
<sequence length="482" mass="54352">MSSISGSKPHAVCLPFPAQGHVNPMLQLAKLLHSRGFHVTFVNTEFNHRRLIRSRGPDSVKGLEDFRFETIPDGLPPSDHDATQDVPLLCDSTRKNCSGPFKELLHKLKCSSEVPPVTSMIIDGTMTFGIKAAKELGIQEVVLWTASACSFMGYLQFDELLKRGIVPFRDENFMQDGTLDTPIDWVPGMKNLRLKDFPSFMRTQSADDVMFDFLGSEAQNCLKSSAIIFNTFREFEHEVLDSISAKFPNIYIIGPLPLLNRHLPAESRVKSLNSSLWAEDSTCLEWLNRREPNSVVYVNYGSITTMTKENLREFAWGLAKSKRPFLWIVRPDVVTGSDSATVLPEEFFEEIKDRGLLAKWCPQKEVLEHSSVGVFLTHCGWNSTLETVSSGVPMICWPFFADQQTICRFACTTWGIGVEVNNDVKRDEVSELVKEMMEGNKGKKMREKALEWKKKAVEATDIGAESYNNFDRLIREGLGYGG</sequence>
<dbReference type="FunFam" id="3.40.50.2000:FF:000027">
    <property type="entry name" value="Glycosyltransferase"/>
    <property type="match status" value="1"/>
</dbReference>
<dbReference type="GO" id="GO:0080043">
    <property type="term" value="F:quercetin 3-O-glucosyltransferase activity"/>
    <property type="evidence" value="ECO:0007669"/>
    <property type="project" value="TreeGrafter"/>
</dbReference>
<comment type="caution">
    <text evidence="6">The sequence shown here is derived from an EMBL/GenBank/DDBJ whole genome shotgun (WGS) entry which is preliminary data.</text>
</comment>
<dbReference type="PANTHER" id="PTHR11926">
    <property type="entry name" value="GLUCOSYL/GLUCURONOSYL TRANSFERASES"/>
    <property type="match status" value="1"/>
</dbReference>
<dbReference type="InParanoid" id="A0A2P5EZH9"/>
<dbReference type="EMBL" id="JXTC01000079">
    <property type="protein sequence ID" value="PON90932.1"/>
    <property type="molecule type" value="Genomic_DNA"/>
</dbReference>
<dbReference type="GO" id="GO:0080044">
    <property type="term" value="F:quercetin 7-O-glucosyltransferase activity"/>
    <property type="evidence" value="ECO:0007669"/>
    <property type="project" value="TreeGrafter"/>
</dbReference>
<comment type="similarity">
    <text evidence="1 3">Belongs to the UDP-glycosyltransferase family.</text>
</comment>
<dbReference type="InterPro" id="IPR035595">
    <property type="entry name" value="UDP_glycos_trans_CS"/>
</dbReference>
<proteinExistence type="inferred from homology"/>
<dbReference type="AlphaFoldDB" id="A0A2P5EZH9"/>
<keyword evidence="7" id="KW-1185">Reference proteome</keyword>
<evidence type="ECO:0000256" key="2">
    <source>
        <dbReference type="ARBA" id="ARBA00022679"/>
    </source>
</evidence>
<keyword evidence="2 3" id="KW-0808">Transferase</keyword>
<dbReference type="PROSITE" id="PS00375">
    <property type="entry name" value="UDPGT"/>
    <property type="match status" value="1"/>
</dbReference>
<dbReference type="Proteomes" id="UP000237000">
    <property type="component" value="Unassembled WGS sequence"/>
</dbReference>
<evidence type="ECO:0000256" key="3">
    <source>
        <dbReference type="RuleBase" id="RU003718"/>
    </source>
</evidence>
<protein>
    <recommendedName>
        <fullName evidence="4">Glycosyltransferase</fullName>
        <ecNumber evidence="4">2.4.1.-</ecNumber>
    </recommendedName>
</protein>